<sequence length="92" mass="11134">MKIIWSELAKDYYLLIIEQLFEKWNFSIVEKFETETVELISKIAHHNHICPKSKIENFHICVVNKHISLIYRIENKNLEIITFLFNQSDHLF</sequence>
<evidence type="ECO:0000313" key="2">
    <source>
        <dbReference type="Proteomes" id="UP000830583"/>
    </source>
</evidence>
<name>A0ABY4KGX3_9FLAO</name>
<dbReference type="Proteomes" id="UP000830583">
    <property type="component" value="Chromosome"/>
</dbReference>
<dbReference type="InterPro" id="IPR035093">
    <property type="entry name" value="RelE/ParE_toxin_dom_sf"/>
</dbReference>
<dbReference type="Gene3D" id="3.30.2310.20">
    <property type="entry name" value="RelE-like"/>
    <property type="match status" value="1"/>
</dbReference>
<dbReference type="RefSeq" id="WP_248435705.1">
    <property type="nucleotide sequence ID" value="NZ_CP096205.1"/>
</dbReference>
<keyword evidence="2" id="KW-1185">Reference proteome</keyword>
<evidence type="ECO:0000313" key="1">
    <source>
        <dbReference type="EMBL" id="UPQ80060.1"/>
    </source>
</evidence>
<dbReference type="EMBL" id="CP096205">
    <property type="protein sequence ID" value="UPQ80060.1"/>
    <property type="molecule type" value="Genomic_DNA"/>
</dbReference>
<proteinExistence type="predicted"/>
<gene>
    <name evidence="1" type="ORF">M0M57_04310</name>
</gene>
<reference evidence="1" key="1">
    <citation type="submission" date="2022-04" db="EMBL/GenBank/DDBJ databases">
        <title>Consumption of N2O by Flavobacterium azooxidireducens sp. nov. isolated from Decomposing Leaf Litter of Phragmites australis (Cav.).</title>
        <authorList>
            <person name="Behrendt U."/>
            <person name="Spanner T."/>
            <person name="Augustin J."/>
            <person name="Horn M.A."/>
            <person name="Kolb S."/>
            <person name="Ulrich A."/>
        </authorList>
    </citation>
    <scope>NUCLEOTIDE SEQUENCE</scope>
    <source>
        <strain evidence="1">IGB 4-14</strain>
    </source>
</reference>
<accession>A0ABY4KGX3</accession>
<organism evidence="1 2">
    <name type="scientific">Flavobacterium azooxidireducens</name>
    <dbReference type="NCBI Taxonomy" id="1871076"/>
    <lineage>
        <taxon>Bacteria</taxon>
        <taxon>Pseudomonadati</taxon>
        <taxon>Bacteroidota</taxon>
        <taxon>Flavobacteriia</taxon>
        <taxon>Flavobacteriales</taxon>
        <taxon>Flavobacteriaceae</taxon>
        <taxon>Flavobacterium</taxon>
    </lineage>
</organism>
<protein>
    <submittedName>
        <fullName evidence="1">Type II toxin-antitoxin system RelE/ParE family toxin</fullName>
    </submittedName>
</protein>